<dbReference type="CDD" id="cd16618">
    <property type="entry name" value="mRING-HC-C4C4_CNOT4"/>
    <property type="match status" value="1"/>
</dbReference>
<dbReference type="AlphaFoldDB" id="A0A9P6E002"/>
<keyword evidence="5 9" id="KW-0694">RNA-binding</keyword>
<evidence type="ECO:0000313" key="12">
    <source>
        <dbReference type="EMBL" id="KAF9521076.1"/>
    </source>
</evidence>
<keyword evidence="7" id="KW-0539">Nucleus</keyword>
<dbReference type="SMART" id="SM00361">
    <property type="entry name" value="RRM_1"/>
    <property type="match status" value="1"/>
</dbReference>
<keyword evidence="2" id="KW-0479">Metal-binding</keyword>
<evidence type="ECO:0000256" key="3">
    <source>
        <dbReference type="ARBA" id="ARBA00022771"/>
    </source>
</evidence>
<comment type="caution">
    <text evidence="12">The sequence shown here is derived from an EMBL/GenBank/DDBJ whole genome shotgun (WGS) entry which is preliminary data.</text>
</comment>
<dbReference type="CDD" id="cd12438">
    <property type="entry name" value="RRM_CNOT4"/>
    <property type="match status" value="1"/>
</dbReference>
<dbReference type="PANTHER" id="PTHR12603">
    <property type="entry name" value="CCR4-NOT TRANSCRIPTION COMPLEX RELATED"/>
    <property type="match status" value="1"/>
</dbReference>
<feature type="domain" description="RRM" evidence="11">
    <location>
        <begin position="111"/>
        <end position="200"/>
    </location>
</feature>
<dbReference type="InterPro" id="IPR000504">
    <property type="entry name" value="RRM_dom"/>
</dbReference>
<dbReference type="SUPFAM" id="SSF54928">
    <property type="entry name" value="RNA-binding domain, RBD"/>
    <property type="match status" value="1"/>
</dbReference>
<dbReference type="GO" id="GO:0030014">
    <property type="term" value="C:CCR4-NOT complex"/>
    <property type="evidence" value="ECO:0007669"/>
    <property type="project" value="InterPro"/>
</dbReference>
<proteinExistence type="predicted"/>
<comment type="subcellular location">
    <subcellularLocation>
        <location evidence="1">Nucleus</location>
    </subcellularLocation>
</comment>
<dbReference type="GO" id="GO:0008270">
    <property type="term" value="F:zinc ion binding"/>
    <property type="evidence" value="ECO:0007669"/>
    <property type="project" value="UniProtKB-KW"/>
</dbReference>
<dbReference type="InterPro" id="IPR012677">
    <property type="entry name" value="Nucleotide-bd_a/b_plait_sf"/>
</dbReference>
<evidence type="ECO:0000313" key="13">
    <source>
        <dbReference type="Proteomes" id="UP000886523"/>
    </source>
</evidence>
<keyword evidence="3 8" id="KW-0863">Zinc-finger</keyword>
<evidence type="ECO:0000256" key="8">
    <source>
        <dbReference type="PROSITE-ProRule" id="PRU00175"/>
    </source>
</evidence>
<dbReference type="PROSITE" id="PS50089">
    <property type="entry name" value="ZF_RING_2"/>
    <property type="match status" value="1"/>
</dbReference>
<dbReference type="EMBL" id="MU128909">
    <property type="protein sequence ID" value="KAF9521076.1"/>
    <property type="molecule type" value="Genomic_DNA"/>
</dbReference>
<dbReference type="Gene3D" id="3.30.70.330">
    <property type="match status" value="1"/>
</dbReference>
<dbReference type="GO" id="GO:0004842">
    <property type="term" value="F:ubiquitin-protein transferase activity"/>
    <property type="evidence" value="ECO:0007669"/>
    <property type="project" value="InterPro"/>
</dbReference>
<evidence type="ECO:0000259" key="10">
    <source>
        <dbReference type="PROSITE" id="PS50089"/>
    </source>
</evidence>
<dbReference type="Pfam" id="PF14570">
    <property type="entry name" value="zf-RING_4"/>
    <property type="match status" value="1"/>
</dbReference>
<accession>A0A9P6E002</accession>
<evidence type="ECO:0008006" key="14">
    <source>
        <dbReference type="Google" id="ProtNLM"/>
    </source>
</evidence>
<dbReference type="Pfam" id="PF00076">
    <property type="entry name" value="RRM_1"/>
    <property type="match status" value="1"/>
</dbReference>
<evidence type="ECO:0000256" key="5">
    <source>
        <dbReference type="ARBA" id="ARBA00022884"/>
    </source>
</evidence>
<dbReference type="FunFam" id="3.30.40.10:FF:000006">
    <property type="entry name" value="CCR4-NOT transcription complex subunit 4"/>
    <property type="match status" value="1"/>
</dbReference>
<keyword evidence="4" id="KW-0862">Zinc</keyword>
<dbReference type="InterPro" id="IPR003954">
    <property type="entry name" value="RRM_euk-type"/>
</dbReference>
<dbReference type="GO" id="GO:0005634">
    <property type="term" value="C:nucleus"/>
    <property type="evidence" value="ECO:0007669"/>
    <property type="project" value="UniProtKB-SubCell"/>
</dbReference>
<dbReference type="SUPFAM" id="SSF57850">
    <property type="entry name" value="RING/U-box"/>
    <property type="match status" value="1"/>
</dbReference>
<organism evidence="12 13">
    <name type="scientific">Hydnum rufescens UP504</name>
    <dbReference type="NCBI Taxonomy" id="1448309"/>
    <lineage>
        <taxon>Eukaryota</taxon>
        <taxon>Fungi</taxon>
        <taxon>Dikarya</taxon>
        <taxon>Basidiomycota</taxon>
        <taxon>Agaricomycotina</taxon>
        <taxon>Agaricomycetes</taxon>
        <taxon>Cantharellales</taxon>
        <taxon>Hydnaceae</taxon>
        <taxon>Hydnum</taxon>
    </lineage>
</organism>
<reference evidence="12" key="1">
    <citation type="journal article" date="2020" name="Nat. Commun.">
        <title>Large-scale genome sequencing of mycorrhizal fungi provides insights into the early evolution of symbiotic traits.</title>
        <authorList>
            <person name="Miyauchi S."/>
            <person name="Kiss E."/>
            <person name="Kuo A."/>
            <person name="Drula E."/>
            <person name="Kohler A."/>
            <person name="Sanchez-Garcia M."/>
            <person name="Morin E."/>
            <person name="Andreopoulos B."/>
            <person name="Barry K.W."/>
            <person name="Bonito G."/>
            <person name="Buee M."/>
            <person name="Carver A."/>
            <person name="Chen C."/>
            <person name="Cichocki N."/>
            <person name="Clum A."/>
            <person name="Culley D."/>
            <person name="Crous P.W."/>
            <person name="Fauchery L."/>
            <person name="Girlanda M."/>
            <person name="Hayes R.D."/>
            <person name="Keri Z."/>
            <person name="LaButti K."/>
            <person name="Lipzen A."/>
            <person name="Lombard V."/>
            <person name="Magnuson J."/>
            <person name="Maillard F."/>
            <person name="Murat C."/>
            <person name="Nolan M."/>
            <person name="Ohm R.A."/>
            <person name="Pangilinan J."/>
            <person name="Pereira M.F."/>
            <person name="Perotto S."/>
            <person name="Peter M."/>
            <person name="Pfister S."/>
            <person name="Riley R."/>
            <person name="Sitrit Y."/>
            <person name="Stielow J.B."/>
            <person name="Szollosi G."/>
            <person name="Zifcakova L."/>
            <person name="Stursova M."/>
            <person name="Spatafora J.W."/>
            <person name="Tedersoo L."/>
            <person name="Vaario L.M."/>
            <person name="Yamada A."/>
            <person name="Yan M."/>
            <person name="Wang P."/>
            <person name="Xu J."/>
            <person name="Bruns T."/>
            <person name="Baldrian P."/>
            <person name="Vilgalys R."/>
            <person name="Dunand C."/>
            <person name="Henrissat B."/>
            <person name="Grigoriev I.V."/>
            <person name="Hibbett D."/>
            <person name="Nagy L.G."/>
            <person name="Martin F.M."/>
        </authorList>
    </citation>
    <scope>NUCLEOTIDE SEQUENCE</scope>
    <source>
        <strain evidence="12">UP504</strain>
    </source>
</reference>
<evidence type="ECO:0000259" key="11">
    <source>
        <dbReference type="PROSITE" id="PS50102"/>
    </source>
</evidence>
<keyword evidence="13" id="KW-1185">Reference proteome</keyword>
<dbReference type="InterPro" id="IPR039515">
    <property type="entry name" value="NOT4_mRING-HC-C4C4"/>
</dbReference>
<evidence type="ECO:0000256" key="7">
    <source>
        <dbReference type="ARBA" id="ARBA00023242"/>
    </source>
</evidence>
<dbReference type="GO" id="GO:0016567">
    <property type="term" value="P:protein ubiquitination"/>
    <property type="evidence" value="ECO:0007669"/>
    <property type="project" value="TreeGrafter"/>
</dbReference>
<sequence length="238" mass="26584">MELLAAVPWHSLIALSQEDADCPLCLEEMDLSDINFKPCPSPTRYCRFCWHHIKENLNGRCPACRREYTEEAVEFKPISPEDKGAFATANARSLRTLKRSHLVNVRVVQRNLVYVTGLGSRFAKEELIPSLRSTEYFGKYGKISKIVLVKRTASASRASVVGLYITYHRREDAARAIAAVDGTASPGGDGDIVRASYGTTKYCMTFLRGVACTTQGCLDFHEWGDDKDCFTKEDLSTL</sequence>
<dbReference type="Gene3D" id="3.30.40.10">
    <property type="entry name" value="Zinc/RING finger domain, C3HC4 (zinc finger)"/>
    <property type="match status" value="1"/>
</dbReference>
<dbReference type="InterPro" id="IPR039780">
    <property type="entry name" value="Mot2"/>
</dbReference>
<dbReference type="GO" id="GO:0003723">
    <property type="term" value="F:RNA binding"/>
    <property type="evidence" value="ECO:0007669"/>
    <property type="project" value="UniProtKB-UniRule"/>
</dbReference>
<protein>
    <recommendedName>
        <fullName evidence="14">CCR4-NOT transcription complex subunit 4</fullName>
    </recommendedName>
</protein>
<evidence type="ECO:0000256" key="1">
    <source>
        <dbReference type="ARBA" id="ARBA00004123"/>
    </source>
</evidence>
<dbReference type="PANTHER" id="PTHR12603:SF0">
    <property type="entry name" value="CCR4-NOT TRANSCRIPTION COMPLEX SUBUNIT 4"/>
    <property type="match status" value="1"/>
</dbReference>
<gene>
    <name evidence="12" type="ORF">BS47DRAFT_1286237</name>
</gene>
<keyword evidence="6" id="KW-0175">Coiled coil</keyword>
<feature type="domain" description="RING-type" evidence="10">
    <location>
        <begin position="22"/>
        <end position="65"/>
    </location>
</feature>
<dbReference type="InterPro" id="IPR035979">
    <property type="entry name" value="RBD_domain_sf"/>
</dbReference>
<name>A0A9P6E002_9AGAM</name>
<evidence type="ECO:0000256" key="9">
    <source>
        <dbReference type="PROSITE-ProRule" id="PRU00176"/>
    </source>
</evidence>
<evidence type="ECO:0000256" key="4">
    <source>
        <dbReference type="ARBA" id="ARBA00022833"/>
    </source>
</evidence>
<dbReference type="PROSITE" id="PS50102">
    <property type="entry name" value="RRM"/>
    <property type="match status" value="1"/>
</dbReference>
<dbReference type="InterPro" id="IPR013083">
    <property type="entry name" value="Znf_RING/FYVE/PHD"/>
</dbReference>
<dbReference type="InterPro" id="IPR034261">
    <property type="entry name" value="CNOT4_RRM"/>
</dbReference>
<evidence type="ECO:0000256" key="2">
    <source>
        <dbReference type="ARBA" id="ARBA00022723"/>
    </source>
</evidence>
<dbReference type="OrthoDB" id="1923159at2759"/>
<evidence type="ECO:0000256" key="6">
    <source>
        <dbReference type="ARBA" id="ARBA00023054"/>
    </source>
</evidence>
<dbReference type="Proteomes" id="UP000886523">
    <property type="component" value="Unassembled WGS sequence"/>
</dbReference>
<dbReference type="InterPro" id="IPR001841">
    <property type="entry name" value="Znf_RING"/>
</dbReference>